<reference evidence="3" key="1">
    <citation type="journal article" date="2019" name="Int. J. Syst. Evol. Microbiol.">
        <title>The Global Catalogue of Microorganisms (GCM) 10K type strain sequencing project: providing services to taxonomists for standard genome sequencing and annotation.</title>
        <authorList>
            <consortium name="The Broad Institute Genomics Platform"/>
            <consortium name="The Broad Institute Genome Sequencing Center for Infectious Disease"/>
            <person name="Wu L."/>
            <person name="Ma J."/>
        </authorList>
    </citation>
    <scope>NUCLEOTIDE SEQUENCE [LARGE SCALE GENOMIC DNA]</scope>
    <source>
        <strain evidence="3">CGMCC 1.15399</strain>
    </source>
</reference>
<dbReference type="PANTHER" id="PTHR43591:SF24">
    <property type="entry name" value="2-METHOXY-6-POLYPRENYL-1,4-BENZOQUINOL METHYLASE, MITOCHONDRIAL"/>
    <property type="match status" value="1"/>
</dbReference>
<protein>
    <submittedName>
        <fullName evidence="2">Methyltransferase domain-containing protein</fullName>
    </submittedName>
</protein>
<dbReference type="RefSeq" id="WP_219538111.1">
    <property type="nucleotide sequence ID" value="NZ_JAHKRM010000044.1"/>
</dbReference>
<name>A0ABW4GLV9_9ACTN</name>
<dbReference type="CDD" id="cd02440">
    <property type="entry name" value="AdoMet_MTases"/>
    <property type="match status" value="1"/>
</dbReference>
<dbReference type="EMBL" id="JBHUCM010000039">
    <property type="protein sequence ID" value="MFD1543565.1"/>
    <property type="molecule type" value="Genomic_DNA"/>
</dbReference>
<comment type="caution">
    <text evidence="2">The sequence shown here is derived from an EMBL/GenBank/DDBJ whole genome shotgun (WGS) entry which is preliminary data.</text>
</comment>
<dbReference type="InterPro" id="IPR025714">
    <property type="entry name" value="Methyltranfer_dom"/>
</dbReference>
<dbReference type="GO" id="GO:0008168">
    <property type="term" value="F:methyltransferase activity"/>
    <property type="evidence" value="ECO:0007669"/>
    <property type="project" value="UniProtKB-KW"/>
</dbReference>
<keyword evidence="2" id="KW-0489">Methyltransferase</keyword>
<evidence type="ECO:0000313" key="3">
    <source>
        <dbReference type="Proteomes" id="UP001597097"/>
    </source>
</evidence>
<dbReference type="PANTHER" id="PTHR43591">
    <property type="entry name" value="METHYLTRANSFERASE"/>
    <property type="match status" value="1"/>
</dbReference>
<evidence type="ECO:0000313" key="2">
    <source>
        <dbReference type="EMBL" id="MFD1543565.1"/>
    </source>
</evidence>
<proteinExistence type="predicted"/>
<evidence type="ECO:0000259" key="1">
    <source>
        <dbReference type="Pfam" id="PF13847"/>
    </source>
</evidence>
<dbReference type="Proteomes" id="UP001597097">
    <property type="component" value="Unassembled WGS sequence"/>
</dbReference>
<keyword evidence="2" id="KW-0808">Transferase</keyword>
<feature type="domain" description="Methyltransferase" evidence="1">
    <location>
        <begin position="31"/>
        <end position="137"/>
    </location>
</feature>
<organism evidence="2 3">
    <name type="scientific">Nonomuraea guangzhouensis</name>
    <dbReference type="NCBI Taxonomy" id="1291555"/>
    <lineage>
        <taxon>Bacteria</taxon>
        <taxon>Bacillati</taxon>
        <taxon>Actinomycetota</taxon>
        <taxon>Actinomycetes</taxon>
        <taxon>Streptosporangiales</taxon>
        <taxon>Streptosporangiaceae</taxon>
        <taxon>Nonomuraea</taxon>
    </lineage>
</organism>
<accession>A0ABW4GLV9</accession>
<gene>
    <name evidence="2" type="ORF">ACFSJ0_41440</name>
</gene>
<keyword evidence="3" id="KW-1185">Reference proteome</keyword>
<dbReference type="Pfam" id="PF13847">
    <property type="entry name" value="Methyltransf_31"/>
    <property type="match status" value="1"/>
</dbReference>
<dbReference type="GO" id="GO:0032259">
    <property type="term" value="P:methylation"/>
    <property type="evidence" value="ECO:0007669"/>
    <property type="project" value="UniProtKB-KW"/>
</dbReference>
<sequence>MTTIAYLDQLAASAPGRAYKRDLLAMMDLRPGQTALDIGCGPGTDLADLSDGVASSGTVIGLDHDPAMVEQARVRLAGRTNVEIRVGDAQAMPLANGSVDRARTDRMLQHVPDPGRVVAEFRRVARPGAVIAMAEPDWHGLLIDSPAGQGLVRYITTEVIRNPAIGRSLVRLAEQAGLTVRTAVVFSPVIRDLETAEQLFGLRRTLSRAVDAGYLDPADVGSAPFVVSCTLFMVVADAP</sequence>